<evidence type="ECO:0000256" key="8">
    <source>
        <dbReference type="ARBA" id="ARBA00023157"/>
    </source>
</evidence>
<keyword evidence="8" id="KW-1015">Disulfide bond</keyword>
<evidence type="ECO:0000256" key="5">
    <source>
        <dbReference type="ARBA" id="ARBA00022577"/>
    </source>
</evidence>
<keyword evidence="10" id="KW-0812">Transmembrane</keyword>
<comment type="similarity">
    <text evidence="2 9">Belongs to the DEFL family.</text>
</comment>
<name>A0AAV1WBB2_LUPLU</name>
<gene>
    <name evidence="11" type="ORF">LLUT_LOCUS7553</name>
</gene>
<evidence type="ECO:0000256" key="10">
    <source>
        <dbReference type="SAM" id="Phobius"/>
    </source>
</evidence>
<protein>
    <recommendedName>
        <fullName evidence="9">Defensin-like protein</fullName>
    </recommendedName>
</protein>
<keyword evidence="10" id="KW-1133">Transmembrane helix</keyword>
<proteinExistence type="inferred from homology"/>
<dbReference type="Proteomes" id="UP001497480">
    <property type="component" value="Unassembled WGS sequence"/>
</dbReference>
<dbReference type="AlphaFoldDB" id="A0AAV1WBB2"/>
<dbReference type="GO" id="GO:0050832">
    <property type="term" value="P:defense response to fungus"/>
    <property type="evidence" value="ECO:0007669"/>
    <property type="project" value="UniProtKB-UniRule"/>
</dbReference>
<keyword evidence="6" id="KW-0732">Signal</keyword>
<dbReference type="PANTHER" id="PTHR36788:SF2">
    <property type="entry name" value="DEFENSIN-LIKE PROTEIN 183"/>
    <property type="match status" value="1"/>
</dbReference>
<dbReference type="GO" id="GO:0031640">
    <property type="term" value="P:killing of cells of another organism"/>
    <property type="evidence" value="ECO:0007669"/>
    <property type="project" value="UniProtKB-UniRule"/>
</dbReference>
<dbReference type="EMBL" id="CAXHTB010000005">
    <property type="protein sequence ID" value="CAL0306493.1"/>
    <property type="molecule type" value="Genomic_DNA"/>
</dbReference>
<comment type="subcellular location">
    <subcellularLocation>
        <location evidence="1 9">Secreted</location>
    </subcellularLocation>
</comment>
<sequence>MANHTLNYWQCFGIIVLMVAAWNMVPILADKSCKSYPFGACGGRGQCDQNCKARFPDGQGSCDLGLCSCYSCTKIPPPKKKCIGGIGLCSNVCDENCCNGKCAGKFNEGVGFCNSLGVYRMCTCEYTC</sequence>
<evidence type="ECO:0000256" key="9">
    <source>
        <dbReference type="RuleBase" id="RU367109"/>
    </source>
</evidence>
<evidence type="ECO:0000256" key="1">
    <source>
        <dbReference type="ARBA" id="ARBA00004613"/>
    </source>
</evidence>
<evidence type="ECO:0000313" key="12">
    <source>
        <dbReference type="Proteomes" id="UP001497480"/>
    </source>
</evidence>
<keyword evidence="10" id="KW-0472">Membrane</keyword>
<organism evidence="11 12">
    <name type="scientific">Lupinus luteus</name>
    <name type="common">European yellow lupine</name>
    <dbReference type="NCBI Taxonomy" id="3873"/>
    <lineage>
        <taxon>Eukaryota</taxon>
        <taxon>Viridiplantae</taxon>
        <taxon>Streptophyta</taxon>
        <taxon>Embryophyta</taxon>
        <taxon>Tracheophyta</taxon>
        <taxon>Spermatophyta</taxon>
        <taxon>Magnoliopsida</taxon>
        <taxon>eudicotyledons</taxon>
        <taxon>Gunneridae</taxon>
        <taxon>Pentapetalae</taxon>
        <taxon>rosids</taxon>
        <taxon>fabids</taxon>
        <taxon>Fabales</taxon>
        <taxon>Fabaceae</taxon>
        <taxon>Papilionoideae</taxon>
        <taxon>50 kb inversion clade</taxon>
        <taxon>genistoids sensu lato</taxon>
        <taxon>core genistoids</taxon>
        <taxon>Genisteae</taxon>
        <taxon>Lupinus</taxon>
    </lineage>
</organism>
<evidence type="ECO:0000256" key="2">
    <source>
        <dbReference type="ARBA" id="ARBA00006722"/>
    </source>
</evidence>
<reference evidence="11 12" key="1">
    <citation type="submission" date="2024-03" db="EMBL/GenBank/DDBJ databases">
        <authorList>
            <person name="Martinez-Hernandez J."/>
        </authorList>
    </citation>
    <scope>NUCLEOTIDE SEQUENCE [LARGE SCALE GENOMIC DNA]</scope>
</reference>
<evidence type="ECO:0000313" key="11">
    <source>
        <dbReference type="EMBL" id="CAL0306493.1"/>
    </source>
</evidence>
<dbReference type="PANTHER" id="PTHR36788">
    <property type="entry name" value="DEFENSIN-LIKE PROTEIN 183"/>
    <property type="match status" value="1"/>
</dbReference>
<feature type="transmembrane region" description="Helical" evidence="10">
    <location>
        <begin position="6"/>
        <end position="25"/>
    </location>
</feature>
<comment type="caution">
    <text evidence="11">The sequence shown here is derived from an EMBL/GenBank/DDBJ whole genome shotgun (WGS) entry which is preliminary data.</text>
</comment>
<evidence type="ECO:0000256" key="3">
    <source>
        <dbReference type="ARBA" id="ARBA00022525"/>
    </source>
</evidence>
<evidence type="ECO:0000256" key="4">
    <source>
        <dbReference type="ARBA" id="ARBA00022529"/>
    </source>
</evidence>
<dbReference type="GO" id="GO:0005576">
    <property type="term" value="C:extracellular region"/>
    <property type="evidence" value="ECO:0007669"/>
    <property type="project" value="UniProtKB-SubCell"/>
</dbReference>
<accession>A0AAV1WBB2</accession>
<keyword evidence="12" id="KW-1185">Reference proteome</keyword>
<evidence type="ECO:0000256" key="6">
    <source>
        <dbReference type="ARBA" id="ARBA00022729"/>
    </source>
</evidence>
<keyword evidence="5 9" id="KW-0295">Fungicide</keyword>
<keyword evidence="7 9" id="KW-0611">Plant defense</keyword>
<evidence type="ECO:0000256" key="7">
    <source>
        <dbReference type="ARBA" id="ARBA00022821"/>
    </source>
</evidence>
<keyword evidence="4 9" id="KW-0929">Antimicrobial</keyword>
<dbReference type="InterPro" id="IPR039641">
    <property type="entry name" value="LCR"/>
</dbReference>
<keyword evidence="3 9" id="KW-0964">Secreted</keyword>